<evidence type="ECO:0000313" key="1">
    <source>
        <dbReference type="EMBL" id="PSB19933.1"/>
    </source>
</evidence>
<evidence type="ECO:0000313" key="2">
    <source>
        <dbReference type="Proteomes" id="UP000238634"/>
    </source>
</evidence>
<dbReference type="InterPro" id="IPR025458">
    <property type="entry name" value="DUF4278"/>
</dbReference>
<dbReference type="OrthoDB" id="515032at2"/>
<sequence>MKLIYRGNTYDYDPTQFRPDNAGRPVKSAPRLQAPYTLMYRGETYHVDPTVPQTQSSLPRAYDLIYRGSTYHVDRDAQGNLTALTQSANAPRSKAISARVSQREVSQLHQANLLSNLQRRLQSAQERGDQSLLDLLEAERKQITTGH</sequence>
<dbReference type="EMBL" id="PVWG01000008">
    <property type="protein sequence ID" value="PSB19933.1"/>
    <property type="molecule type" value="Genomic_DNA"/>
</dbReference>
<dbReference type="Proteomes" id="UP000238634">
    <property type="component" value="Unassembled WGS sequence"/>
</dbReference>
<dbReference type="AlphaFoldDB" id="A0A2T1DHI0"/>
<organism evidence="1 2">
    <name type="scientific">Phormidesmis priestleyi ULC007</name>
    <dbReference type="NCBI Taxonomy" id="1920490"/>
    <lineage>
        <taxon>Bacteria</taxon>
        <taxon>Bacillati</taxon>
        <taxon>Cyanobacteriota</taxon>
        <taxon>Cyanophyceae</taxon>
        <taxon>Leptolyngbyales</taxon>
        <taxon>Leptolyngbyaceae</taxon>
        <taxon>Phormidesmis</taxon>
    </lineage>
</organism>
<accession>A0A2T1DHI0</accession>
<protein>
    <submittedName>
        <fullName evidence="1">DUF4278 domain-containing protein</fullName>
    </submittedName>
</protein>
<reference evidence="1 2" key="2">
    <citation type="submission" date="2018-03" db="EMBL/GenBank/DDBJ databases">
        <title>The ancient ancestry and fast evolution of plastids.</title>
        <authorList>
            <person name="Moore K.R."/>
            <person name="Magnabosco C."/>
            <person name="Momper L."/>
            <person name="Gold D.A."/>
            <person name="Bosak T."/>
            <person name="Fournier G.P."/>
        </authorList>
    </citation>
    <scope>NUCLEOTIDE SEQUENCE [LARGE SCALE GENOMIC DNA]</scope>
    <source>
        <strain evidence="1 2">ULC007</strain>
    </source>
</reference>
<reference evidence="1 2" key="1">
    <citation type="submission" date="2018-02" db="EMBL/GenBank/DDBJ databases">
        <authorList>
            <person name="Cohen D.B."/>
            <person name="Kent A.D."/>
        </authorList>
    </citation>
    <scope>NUCLEOTIDE SEQUENCE [LARGE SCALE GENOMIC DNA]</scope>
    <source>
        <strain evidence="1 2">ULC007</strain>
    </source>
</reference>
<gene>
    <name evidence="1" type="ORF">C7B65_09705</name>
</gene>
<name>A0A2T1DHI0_9CYAN</name>
<proteinExistence type="predicted"/>
<dbReference type="Pfam" id="PF14105">
    <property type="entry name" value="DUF4278"/>
    <property type="match status" value="1"/>
</dbReference>
<comment type="caution">
    <text evidence="1">The sequence shown here is derived from an EMBL/GenBank/DDBJ whole genome shotgun (WGS) entry which is preliminary data.</text>
</comment>
<keyword evidence="2" id="KW-1185">Reference proteome</keyword>
<dbReference type="RefSeq" id="WP_073071116.1">
    <property type="nucleotide sequence ID" value="NZ_MPPI01000010.1"/>
</dbReference>